<dbReference type="OrthoDB" id="7344472at2"/>
<reference evidence="2 3" key="1">
    <citation type="submission" date="2017-09" db="EMBL/GenBank/DDBJ databases">
        <title>Biodiversity and function of Thalassospira species in the particle-attached aromatic-hydrocarbon-degrading consortia from the surface seawater of the South China Sea.</title>
        <authorList>
            <person name="Dong C."/>
            <person name="Liu R."/>
            <person name="Shao Z."/>
        </authorList>
    </citation>
    <scope>NUCLEOTIDE SEQUENCE [LARGE SCALE GENOMIC DNA]</scope>
    <source>
        <strain evidence="2 3">CSC1P2</strain>
    </source>
</reference>
<comment type="caution">
    <text evidence="2">The sequence shown here is derived from an EMBL/GenBank/DDBJ whole genome shotgun (WGS) entry which is preliminary data.</text>
</comment>
<evidence type="ECO:0000313" key="3">
    <source>
        <dbReference type="Proteomes" id="UP000233597"/>
    </source>
</evidence>
<organism evidence="2 3">
    <name type="scientific">Thalassospira marina</name>
    <dbReference type="NCBI Taxonomy" id="2048283"/>
    <lineage>
        <taxon>Bacteria</taxon>
        <taxon>Pseudomonadati</taxon>
        <taxon>Pseudomonadota</taxon>
        <taxon>Alphaproteobacteria</taxon>
        <taxon>Rhodospirillales</taxon>
        <taxon>Thalassospiraceae</taxon>
        <taxon>Thalassospira</taxon>
    </lineage>
</organism>
<gene>
    <name evidence="2" type="ORF">COO20_18285</name>
</gene>
<protein>
    <submittedName>
        <fullName evidence="2">DUF4434 domain-containing protein</fullName>
    </submittedName>
</protein>
<proteinExistence type="predicted"/>
<name>A0A2N3KMT9_9PROT</name>
<evidence type="ECO:0000313" key="2">
    <source>
        <dbReference type="EMBL" id="PKR51871.1"/>
    </source>
</evidence>
<dbReference type="Proteomes" id="UP000233597">
    <property type="component" value="Unassembled WGS sequence"/>
</dbReference>
<sequence length="306" mass="33784">MIALHPAVAQNVATWDNQQAQNGQQSNGQALFYQPHETDANITPAQWNRIWQKTRENGFNTVIVQWTSYGDIDFGGKNGWLANSLKDARDQGLSLIMGLHMDPAYYNRLAEIDTAGTGAYLENQLGLSLKQANTIRQDWGISIAGWYVPLELDDWNFEQKARRNIINERLGGLASRLDMPLHVSAFSGGKLTPDAYAGWLGSLEKTGIHVWAQDGAGTRTLPAMARETYIKALPCDIGIVLEAFRQTSGKNDPFTAEPAKPDNGSVTCHPAAVFGLRYMAWGGELRQAMQMHATPDATARQNKSRP</sequence>
<dbReference type="Gene3D" id="3.20.20.80">
    <property type="entry name" value="Glycosidases"/>
    <property type="match status" value="1"/>
</dbReference>
<feature type="domain" description="DUF4434" evidence="1">
    <location>
        <begin position="32"/>
        <end position="234"/>
    </location>
</feature>
<accession>A0A2N3KMT9</accession>
<dbReference type="InterPro" id="IPR027849">
    <property type="entry name" value="DUF4434"/>
</dbReference>
<dbReference type="EMBL" id="NWTK01000013">
    <property type="protein sequence ID" value="PKR51871.1"/>
    <property type="molecule type" value="Genomic_DNA"/>
</dbReference>
<dbReference type="Pfam" id="PF14488">
    <property type="entry name" value="DUF4434"/>
    <property type="match status" value="1"/>
</dbReference>
<evidence type="ECO:0000259" key="1">
    <source>
        <dbReference type="Pfam" id="PF14488"/>
    </source>
</evidence>
<dbReference type="AlphaFoldDB" id="A0A2N3KMT9"/>